<feature type="region of interest" description="Disordered" evidence="6">
    <location>
        <begin position="131"/>
        <end position="223"/>
    </location>
</feature>
<feature type="compositionally biased region" description="Pro residues" evidence="6">
    <location>
        <begin position="177"/>
        <end position="198"/>
    </location>
</feature>
<feature type="region of interest" description="Disordered" evidence="6">
    <location>
        <begin position="312"/>
        <end position="332"/>
    </location>
</feature>
<evidence type="ECO:0000256" key="3">
    <source>
        <dbReference type="ARBA" id="ARBA00023242"/>
    </source>
</evidence>
<evidence type="ECO:0000256" key="1">
    <source>
        <dbReference type="ARBA" id="ARBA00023125"/>
    </source>
</evidence>
<feature type="region of interest" description="Disordered" evidence="6">
    <location>
        <begin position="252"/>
        <end position="289"/>
    </location>
</feature>
<dbReference type="Gene3D" id="1.10.10.60">
    <property type="entry name" value="Homeodomain-like"/>
    <property type="match status" value="1"/>
</dbReference>
<dbReference type="InterPro" id="IPR017970">
    <property type="entry name" value="Homeobox_CS"/>
</dbReference>
<dbReference type="EMBL" id="JADGJH010000638">
    <property type="protein sequence ID" value="KAJ3124988.1"/>
    <property type="molecule type" value="Genomic_DNA"/>
</dbReference>
<evidence type="ECO:0000313" key="8">
    <source>
        <dbReference type="EMBL" id="KAJ3124988.1"/>
    </source>
</evidence>
<dbReference type="GO" id="GO:0000981">
    <property type="term" value="F:DNA-binding transcription factor activity, RNA polymerase II-specific"/>
    <property type="evidence" value="ECO:0007669"/>
    <property type="project" value="InterPro"/>
</dbReference>
<feature type="compositionally biased region" description="Gly residues" evidence="6">
    <location>
        <begin position="40"/>
        <end position="51"/>
    </location>
</feature>
<dbReference type="GO" id="GO:0005634">
    <property type="term" value="C:nucleus"/>
    <property type="evidence" value="ECO:0007669"/>
    <property type="project" value="UniProtKB-SubCell"/>
</dbReference>
<feature type="compositionally biased region" description="Basic residues" evidence="6">
    <location>
        <begin position="499"/>
        <end position="514"/>
    </location>
</feature>
<name>A0AAD5T4H2_9FUNG</name>
<comment type="subcellular location">
    <subcellularLocation>
        <location evidence="4 5">Nucleus</location>
    </subcellularLocation>
</comment>
<comment type="caution">
    <text evidence="8">The sequence shown here is derived from an EMBL/GenBank/DDBJ whole genome shotgun (WGS) entry which is preliminary data.</text>
</comment>
<feature type="region of interest" description="Disordered" evidence="6">
    <location>
        <begin position="731"/>
        <end position="786"/>
    </location>
</feature>
<feature type="region of interest" description="Disordered" evidence="6">
    <location>
        <begin position="455"/>
        <end position="546"/>
    </location>
</feature>
<feature type="compositionally biased region" description="Gly residues" evidence="6">
    <location>
        <begin position="731"/>
        <end position="743"/>
    </location>
</feature>
<dbReference type="InterPro" id="IPR009057">
    <property type="entry name" value="Homeodomain-like_sf"/>
</dbReference>
<keyword evidence="2 4" id="KW-0371">Homeobox</keyword>
<feature type="compositionally biased region" description="Gly residues" evidence="6">
    <location>
        <begin position="753"/>
        <end position="767"/>
    </location>
</feature>
<evidence type="ECO:0000256" key="2">
    <source>
        <dbReference type="ARBA" id="ARBA00023155"/>
    </source>
</evidence>
<proteinExistence type="predicted"/>
<feature type="compositionally biased region" description="Basic residues" evidence="6">
    <location>
        <begin position="535"/>
        <end position="546"/>
    </location>
</feature>
<feature type="DNA-binding region" description="Homeobox" evidence="4">
    <location>
        <begin position="541"/>
        <end position="600"/>
    </location>
</feature>
<dbReference type="SUPFAM" id="SSF46689">
    <property type="entry name" value="Homeodomain-like"/>
    <property type="match status" value="1"/>
</dbReference>
<dbReference type="AlphaFoldDB" id="A0AAD5T4H2"/>
<dbReference type="CDD" id="cd00086">
    <property type="entry name" value="homeodomain"/>
    <property type="match status" value="1"/>
</dbReference>
<feature type="region of interest" description="Disordered" evidence="6">
    <location>
        <begin position="625"/>
        <end position="661"/>
    </location>
</feature>
<evidence type="ECO:0000313" key="9">
    <source>
        <dbReference type="Proteomes" id="UP001211907"/>
    </source>
</evidence>
<organism evidence="8 9">
    <name type="scientific">Physocladia obscura</name>
    <dbReference type="NCBI Taxonomy" id="109957"/>
    <lineage>
        <taxon>Eukaryota</taxon>
        <taxon>Fungi</taxon>
        <taxon>Fungi incertae sedis</taxon>
        <taxon>Chytridiomycota</taxon>
        <taxon>Chytridiomycota incertae sedis</taxon>
        <taxon>Chytridiomycetes</taxon>
        <taxon>Chytridiales</taxon>
        <taxon>Chytriomycetaceae</taxon>
        <taxon>Physocladia</taxon>
    </lineage>
</organism>
<feature type="compositionally biased region" description="Low complexity" evidence="6">
    <location>
        <begin position="639"/>
        <end position="654"/>
    </location>
</feature>
<feature type="compositionally biased region" description="Polar residues" evidence="6">
    <location>
        <begin position="484"/>
        <end position="498"/>
    </location>
</feature>
<sequence>MDRNKEVVGGGGGSSGLEVLVRASEAAVRSRSASESGSRSLGGSGGSGGGPVMETTRVDTAVNANSGNLSVSGAIAGTASALMALSSSLAQSHTQLHAQSQTQSPRLPSLPLPLPLPSIARLFSDSTSATTNLNANMNTNANATTMNVDNRSYPPPADSNGRHSSRSVSSANLPFANPDPLPPPLSYPYLIPPPPPPNQNLHFDRPSVESSVGPRPSTTNASSFVSASIGASGAIENQADPAQIDHVMTHNSYPSEELGSRNSSHTRSGSFSSSNVNQQPSMLSPNQQYSHQTILPPLRLMPHSVAHTPLLPSFHSPQFQDQSQNFHPFISDMPANNIQQQQQQFSEDQNYSQHHSDMLRRNSYSQGSFISSHQQVQQTQMQSSPYQQNFQSTFFHHQQPQSQYYQPQQHRQQYQHQHSHYSQIVPPTSQIYLQQFDQNSSNPLPLVVSSMPVIQHPQTPQSGLSPALPPSRGAGHQHRVAAATRSSGSSTNNSPTQQYHHHAHPHSPYHHHNHYPPPSVHNEQKIQQLQQQHAPPHRKRETARRYRLSRPQITCLSKLFEVDPSPSAALHLKIAEVTGMPRKAVRLWFQNARAKLRREARTEGFRDPNTASELKKYQYFLASRLPDDPLPPRRRRSLDATATSTATSTAAASGSTGGGVVNSEWEGFRSYDDDGHAVVPLKNMMTITKEIHDILAAYENGEFGVVIPNSYAGSSGGLVGAVAGGVGSGSGNSSGIGQGGSGGREGKLEASGSGIGLSGGNWNGQKGGGDDEEEDDASNYEDDEDN</sequence>
<keyword evidence="9" id="KW-1185">Reference proteome</keyword>
<dbReference type="InterPro" id="IPR001356">
    <property type="entry name" value="HD"/>
</dbReference>
<dbReference type="Pfam" id="PF00046">
    <property type="entry name" value="Homeodomain"/>
    <property type="match status" value="1"/>
</dbReference>
<protein>
    <recommendedName>
        <fullName evidence="7">Homeobox domain-containing protein</fullName>
    </recommendedName>
</protein>
<reference evidence="8" key="1">
    <citation type="submission" date="2020-05" db="EMBL/GenBank/DDBJ databases">
        <title>Phylogenomic resolution of chytrid fungi.</title>
        <authorList>
            <person name="Stajich J.E."/>
            <person name="Amses K."/>
            <person name="Simmons R."/>
            <person name="Seto K."/>
            <person name="Myers J."/>
            <person name="Bonds A."/>
            <person name="Quandt C.A."/>
            <person name="Barry K."/>
            <person name="Liu P."/>
            <person name="Grigoriev I."/>
            <person name="Longcore J.E."/>
            <person name="James T.Y."/>
        </authorList>
    </citation>
    <scope>NUCLEOTIDE SEQUENCE</scope>
    <source>
        <strain evidence="8">JEL0513</strain>
    </source>
</reference>
<dbReference type="PROSITE" id="PS00027">
    <property type="entry name" value="HOMEOBOX_1"/>
    <property type="match status" value="1"/>
</dbReference>
<dbReference type="Proteomes" id="UP001211907">
    <property type="component" value="Unassembled WGS sequence"/>
</dbReference>
<dbReference type="PROSITE" id="PS50071">
    <property type="entry name" value="HOMEOBOX_2"/>
    <property type="match status" value="1"/>
</dbReference>
<feature type="compositionally biased region" description="Polar residues" evidence="6">
    <location>
        <begin position="276"/>
        <end position="289"/>
    </location>
</feature>
<feature type="compositionally biased region" description="Low complexity" evidence="6">
    <location>
        <begin position="166"/>
        <end position="176"/>
    </location>
</feature>
<gene>
    <name evidence="8" type="ORF">HK100_011040</name>
</gene>
<feature type="compositionally biased region" description="Polar residues" evidence="6">
    <location>
        <begin position="315"/>
        <end position="326"/>
    </location>
</feature>
<feature type="region of interest" description="Disordered" evidence="6">
    <location>
        <begin position="397"/>
        <end position="421"/>
    </location>
</feature>
<feature type="region of interest" description="Disordered" evidence="6">
    <location>
        <begin position="339"/>
        <end position="358"/>
    </location>
</feature>
<keyword evidence="1 4" id="KW-0238">DNA-binding</keyword>
<dbReference type="SMART" id="SM00389">
    <property type="entry name" value="HOX"/>
    <property type="match status" value="1"/>
</dbReference>
<evidence type="ECO:0000256" key="5">
    <source>
        <dbReference type="RuleBase" id="RU000682"/>
    </source>
</evidence>
<feature type="compositionally biased region" description="Low complexity" evidence="6">
    <location>
        <begin position="131"/>
        <end position="147"/>
    </location>
</feature>
<feature type="compositionally biased region" description="Acidic residues" evidence="6">
    <location>
        <begin position="770"/>
        <end position="786"/>
    </location>
</feature>
<feature type="compositionally biased region" description="Low complexity" evidence="6">
    <location>
        <begin position="24"/>
        <end position="39"/>
    </location>
</feature>
<feature type="region of interest" description="Disordered" evidence="6">
    <location>
        <begin position="24"/>
        <end position="54"/>
    </location>
</feature>
<keyword evidence="3 4" id="KW-0539">Nucleus</keyword>
<accession>A0AAD5T4H2</accession>
<feature type="domain" description="Homeobox" evidence="7">
    <location>
        <begin position="539"/>
        <end position="599"/>
    </location>
</feature>
<evidence type="ECO:0000256" key="4">
    <source>
        <dbReference type="PROSITE-ProRule" id="PRU00108"/>
    </source>
</evidence>
<evidence type="ECO:0000259" key="7">
    <source>
        <dbReference type="PROSITE" id="PS50071"/>
    </source>
</evidence>
<evidence type="ECO:0000256" key="6">
    <source>
        <dbReference type="SAM" id="MobiDB-lite"/>
    </source>
</evidence>
<feature type="compositionally biased region" description="Low complexity" evidence="6">
    <location>
        <begin position="260"/>
        <end position="275"/>
    </location>
</feature>
<dbReference type="GO" id="GO:0003677">
    <property type="term" value="F:DNA binding"/>
    <property type="evidence" value="ECO:0007669"/>
    <property type="project" value="UniProtKB-UniRule"/>
</dbReference>